<dbReference type="Pfam" id="PF00512">
    <property type="entry name" value="HisKA"/>
    <property type="match status" value="1"/>
</dbReference>
<evidence type="ECO:0000259" key="8">
    <source>
        <dbReference type="PROSITE" id="PS50109"/>
    </source>
</evidence>
<name>A0A395JG21_9GAMM</name>
<evidence type="ECO:0000259" key="9">
    <source>
        <dbReference type="PROSITE" id="PS50110"/>
    </source>
</evidence>
<dbReference type="PRINTS" id="PR00344">
    <property type="entry name" value="BCTRLSENSOR"/>
</dbReference>
<evidence type="ECO:0000256" key="1">
    <source>
        <dbReference type="ARBA" id="ARBA00000085"/>
    </source>
</evidence>
<keyword evidence="11" id="KW-1185">Reference proteome</keyword>
<dbReference type="SMART" id="SM00388">
    <property type="entry name" value="HisKA"/>
    <property type="match status" value="1"/>
</dbReference>
<dbReference type="InterPro" id="IPR036097">
    <property type="entry name" value="HisK_dim/P_sf"/>
</dbReference>
<dbReference type="InterPro" id="IPR004358">
    <property type="entry name" value="Sig_transdc_His_kin-like_C"/>
</dbReference>
<dbReference type="SUPFAM" id="SSF47226">
    <property type="entry name" value="Histidine-containing phosphotransfer domain, HPT domain"/>
    <property type="match status" value="1"/>
</dbReference>
<dbReference type="PROSITE" id="PS50110">
    <property type="entry name" value="RESPONSE_REGULATORY"/>
    <property type="match status" value="1"/>
</dbReference>
<feature type="transmembrane region" description="Helical" evidence="7">
    <location>
        <begin position="195"/>
        <end position="216"/>
    </location>
</feature>
<dbReference type="SUPFAM" id="SSF52172">
    <property type="entry name" value="CheY-like"/>
    <property type="match status" value="1"/>
</dbReference>
<comment type="caution">
    <text evidence="10">The sequence shown here is derived from an EMBL/GenBank/DDBJ whole genome shotgun (WGS) entry which is preliminary data.</text>
</comment>
<evidence type="ECO:0000313" key="10">
    <source>
        <dbReference type="EMBL" id="RBP48753.1"/>
    </source>
</evidence>
<feature type="domain" description="Response regulatory" evidence="9">
    <location>
        <begin position="684"/>
        <end position="800"/>
    </location>
</feature>
<dbReference type="Gene3D" id="1.20.120.160">
    <property type="entry name" value="HPT domain"/>
    <property type="match status" value="1"/>
</dbReference>
<feature type="transmembrane region" description="Helical" evidence="7">
    <location>
        <begin position="333"/>
        <end position="352"/>
    </location>
</feature>
<dbReference type="GO" id="GO:0000155">
    <property type="term" value="F:phosphorelay sensor kinase activity"/>
    <property type="evidence" value="ECO:0007669"/>
    <property type="project" value="InterPro"/>
</dbReference>
<dbReference type="CDD" id="cd00082">
    <property type="entry name" value="HisKA"/>
    <property type="match status" value="1"/>
</dbReference>
<protein>
    <recommendedName>
        <fullName evidence="2">histidine kinase</fullName>
        <ecNumber evidence="2">2.7.13.3</ecNumber>
    </recommendedName>
</protein>
<feature type="domain" description="Histidine kinase" evidence="8">
    <location>
        <begin position="442"/>
        <end position="666"/>
    </location>
</feature>
<dbReference type="OrthoDB" id="5700660at2"/>
<dbReference type="InterPro" id="IPR011623">
    <property type="entry name" value="7TMR_DISM_rcpt_extracell_dom1"/>
</dbReference>
<dbReference type="InterPro" id="IPR005467">
    <property type="entry name" value="His_kinase_dom"/>
</dbReference>
<dbReference type="InterPro" id="IPR001789">
    <property type="entry name" value="Sig_transdc_resp-reg_receiver"/>
</dbReference>
<dbReference type="InterPro" id="IPR036890">
    <property type="entry name" value="HATPase_C_sf"/>
</dbReference>
<feature type="transmembrane region" description="Helical" evidence="7">
    <location>
        <begin position="359"/>
        <end position="383"/>
    </location>
</feature>
<dbReference type="Gene3D" id="3.40.50.2300">
    <property type="match status" value="1"/>
</dbReference>
<dbReference type="Proteomes" id="UP000253083">
    <property type="component" value="Unassembled WGS sequence"/>
</dbReference>
<dbReference type="GO" id="GO:0009927">
    <property type="term" value="F:histidine phosphotransfer kinase activity"/>
    <property type="evidence" value="ECO:0007669"/>
    <property type="project" value="TreeGrafter"/>
</dbReference>
<evidence type="ECO:0000256" key="2">
    <source>
        <dbReference type="ARBA" id="ARBA00012438"/>
    </source>
</evidence>
<evidence type="ECO:0000256" key="7">
    <source>
        <dbReference type="SAM" id="Phobius"/>
    </source>
</evidence>
<gene>
    <name evidence="10" type="ORF">DFR28_10592</name>
</gene>
<keyword evidence="7" id="KW-0472">Membrane</keyword>
<accession>A0A395JG21</accession>
<dbReference type="PANTHER" id="PTHR43047">
    <property type="entry name" value="TWO-COMPONENT HISTIDINE PROTEIN KINASE"/>
    <property type="match status" value="1"/>
</dbReference>
<dbReference type="PANTHER" id="PTHR43047:SF72">
    <property type="entry name" value="OSMOSENSING HISTIDINE PROTEIN KINASE SLN1"/>
    <property type="match status" value="1"/>
</dbReference>
<dbReference type="SMART" id="SM00448">
    <property type="entry name" value="REC"/>
    <property type="match status" value="1"/>
</dbReference>
<dbReference type="InterPro" id="IPR011006">
    <property type="entry name" value="CheY-like_superfamily"/>
</dbReference>
<dbReference type="SUPFAM" id="SSF47384">
    <property type="entry name" value="Homodimeric domain of signal transducing histidine kinase"/>
    <property type="match status" value="1"/>
</dbReference>
<dbReference type="CDD" id="cd17546">
    <property type="entry name" value="REC_hyHK_CKI1_RcsC-like"/>
    <property type="match status" value="1"/>
</dbReference>
<dbReference type="Pfam" id="PF00072">
    <property type="entry name" value="Response_reg"/>
    <property type="match status" value="1"/>
</dbReference>
<sequence length="920" mass="101527">MVAWLKQVDRLGANRVGARALLVMVLLVLPFAGQAASRLVITDDLLSSSNVDLQAYTLVLPDPDNAISASQAVETMLQHSGLQSEFDSNAKYYWFLTPLKNHSSESHWSIRSNNVLYDSMEFYWYCKGQPISKMPQPELGLNSANLSTSFYVDLTIPADTECGFLQQASVTAFYPVQIYLLPSSAVLAQSNLHTVLNLMGFGIIIGLVIYNLLLSASLRSSTYLLYSLYASIHFLLLLLVSSRHTIIDLPSWNSVQWFRFLSASLMVMFIWLTLKFMQPGFQLAREGFTSPVAKRLSLALKRLSWIPVMVMLCFAFEAIFWPQHLGKTASIYPPAYILCSLFIPIISLSTALTGYRPAWVFLSAWSILIATHILGSLDLMGVIELGGWSRTQAVLGGATEMILLSIALGMSLTASQAARQRSRLARQRAETMMEQRDKFLSTVSHEIRTPLHAMLGASELLGKTSLNQQQKRYWTATHYAAESLYALTDNLLDRNQPEQQHAKQQYDPARLVDAMVQLLRHRAEEKGLQVVVDLQSAGDSSLPAWLEGNPVIIRRLLINLISNAVKYTESGTISVTAGWHQDSGMLQLEIRDTGKGMSRVQLERVRQALNQRVEVLYSDDPSSGLGLAICQELTNSIGGTLAIDSQADLSQAEHGTVVTISLPMQEVSQVQTAEVLPNEHLSRTVLVVDDLDSNRMIASELLSQAGHRVLQARSGSEALLVLAHESVDVVLSDLRMPEMDGEELLNAIRSTETTRDIRFVISSAHLSLDVQARVLRRANTQCLPKPYSRERLLSIVEIDGSSASMSSQPVFSEPSADTASQKLLAELGAQKMSVLMGLYNEQILVDKQRIAEGLECQDAAAIKVAAHRIVSASQTLGVLTNAQTAAHIEDEIGHIDQSSWSELHAKLSIELKKISVVGTP</sequence>
<dbReference type="InParanoid" id="A0A395JG21"/>
<dbReference type="PROSITE" id="PS50109">
    <property type="entry name" value="HIS_KIN"/>
    <property type="match status" value="1"/>
</dbReference>
<feature type="modified residue" description="4-aspartylphosphate" evidence="6">
    <location>
        <position position="733"/>
    </location>
</feature>
<dbReference type="InterPro" id="IPR003661">
    <property type="entry name" value="HisK_dim/P_dom"/>
</dbReference>
<dbReference type="InterPro" id="IPR036641">
    <property type="entry name" value="HPT_dom_sf"/>
</dbReference>
<dbReference type="AlphaFoldDB" id="A0A395JG21"/>
<dbReference type="SMART" id="SM00387">
    <property type="entry name" value="HATPase_c"/>
    <property type="match status" value="1"/>
</dbReference>
<proteinExistence type="predicted"/>
<keyword evidence="3 6" id="KW-0597">Phosphoprotein</keyword>
<feature type="transmembrane region" description="Helical" evidence="7">
    <location>
        <begin position="223"/>
        <end position="242"/>
    </location>
</feature>
<dbReference type="Pfam" id="PF07695">
    <property type="entry name" value="7TMR-DISM_7TM"/>
    <property type="match status" value="1"/>
</dbReference>
<dbReference type="Pfam" id="PF02518">
    <property type="entry name" value="HATPase_c"/>
    <property type="match status" value="1"/>
</dbReference>
<dbReference type="Gene3D" id="1.10.287.130">
    <property type="match status" value="1"/>
</dbReference>
<dbReference type="SUPFAM" id="SSF55874">
    <property type="entry name" value="ATPase domain of HSP90 chaperone/DNA topoisomerase II/histidine kinase"/>
    <property type="match status" value="1"/>
</dbReference>
<comment type="catalytic activity">
    <reaction evidence="1">
        <text>ATP + protein L-histidine = ADP + protein N-phospho-L-histidine.</text>
        <dbReference type="EC" id="2.7.13.3"/>
    </reaction>
</comment>
<dbReference type="InterPro" id="IPR003594">
    <property type="entry name" value="HATPase_dom"/>
</dbReference>
<keyword evidence="5 10" id="KW-0418">Kinase</keyword>
<evidence type="ECO:0000256" key="6">
    <source>
        <dbReference type="PROSITE-ProRule" id="PRU00169"/>
    </source>
</evidence>
<keyword evidence="7" id="KW-1133">Transmembrane helix</keyword>
<feature type="transmembrane region" description="Helical" evidence="7">
    <location>
        <begin position="303"/>
        <end position="321"/>
    </location>
</feature>
<dbReference type="GO" id="GO:0005886">
    <property type="term" value="C:plasma membrane"/>
    <property type="evidence" value="ECO:0007669"/>
    <property type="project" value="TreeGrafter"/>
</dbReference>
<evidence type="ECO:0000256" key="4">
    <source>
        <dbReference type="ARBA" id="ARBA00022679"/>
    </source>
</evidence>
<evidence type="ECO:0000256" key="5">
    <source>
        <dbReference type="ARBA" id="ARBA00022777"/>
    </source>
</evidence>
<keyword evidence="4" id="KW-0808">Transferase</keyword>
<dbReference type="EMBL" id="QNRT01000005">
    <property type="protein sequence ID" value="RBP48753.1"/>
    <property type="molecule type" value="Genomic_DNA"/>
</dbReference>
<dbReference type="EC" id="2.7.13.3" evidence="2"/>
<keyword evidence="7" id="KW-0812">Transmembrane</keyword>
<reference evidence="10 11" key="1">
    <citation type="submission" date="2018-06" db="EMBL/GenBank/DDBJ databases">
        <title>Genomic Encyclopedia of Type Strains, Phase IV (KMG-IV): sequencing the most valuable type-strain genomes for metagenomic binning, comparative biology and taxonomic classification.</title>
        <authorList>
            <person name="Goeker M."/>
        </authorList>
    </citation>
    <scope>NUCLEOTIDE SEQUENCE [LARGE SCALE GENOMIC DNA]</scope>
    <source>
        <strain evidence="10 11">DSM 24032</strain>
    </source>
</reference>
<feature type="transmembrane region" description="Helical" evidence="7">
    <location>
        <begin position="254"/>
        <end position="274"/>
    </location>
</feature>
<evidence type="ECO:0000313" key="11">
    <source>
        <dbReference type="Proteomes" id="UP000253083"/>
    </source>
</evidence>
<evidence type="ECO:0000256" key="3">
    <source>
        <dbReference type="ARBA" id="ARBA00022553"/>
    </source>
</evidence>
<organism evidence="10 11">
    <name type="scientific">Arenicella xantha</name>
    <dbReference type="NCBI Taxonomy" id="644221"/>
    <lineage>
        <taxon>Bacteria</taxon>
        <taxon>Pseudomonadati</taxon>
        <taxon>Pseudomonadota</taxon>
        <taxon>Gammaproteobacteria</taxon>
        <taxon>Arenicellales</taxon>
        <taxon>Arenicellaceae</taxon>
        <taxon>Arenicella</taxon>
    </lineage>
</organism>
<dbReference type="Gene3D" id="3.30.565.10">
    <property type="entry name" value="Histidine kinase-like ATPase, C-terminal domain"/>
    <property type="match status" value="1"/>
</dbReference>